<accession>A0ABD0KDM6</accession>
<comment type="function">
    <text evidence="1">Has a glutathione-disulfide oxidoreductase activity in the presence of NADPH and glutathione reductase. Reduces low molecular weight disulfides and proteins.</text>
</comment>
<dbReference type="CDD" id="cd04371">
    <property type="entry name" value="DEP"/>
    <property type="match status" value="1"/>
</dbReference>
<evidence type="ECO:0000313" key="6">
    <source>
        <dbReference type="Proteomes" id="UP001519460"/>
    </source>
</evidence>
<dbReference type="Proteomes" id="UP001519460">
    <property type="component" value="Unassembled WGS sequence"/>
</dbReference>
<evidence type="ECO:0000256" key="1">
    <source>
        <dbReference type="ARBA" id="ARBA00002549"/>
    </source>
</evidence>
<keyword evidence="2" id="KW-1015">Disulfide bond</keyword>
<dbReference type="SUPFAM" id="SSF52833">
    <property type="entry name" value="Thioredoxin-like"/>
    <property type="match status" value="1"/>
</dbReference>
<proteinExistence type="predicted"/>
<sequence length="479" mass="53944">MELQGRIVIYSILGCPHCMRAKNTLQELGLPYEDVRLDIFPKTVRESVQQRTGKTSVPQIFFNATHVGGNDDLQKLVQDKPRLDALIEEVRINTPPPDAPIPPDPSTAIESADPGNFVCEPDEYAKLVQELKASGLIKDHRKGLTVHKNTFCGKDFVDWIVNTKGLDRERAVEMGQQLIDRHFGNNVKSDEVFRDDQVYYRLLEDDDTAALNGGSISECEPQPASVVGGDLRKMILKLYSAFLSKDGKSVDYKGIKGSTEFQAYVGLTKQLQRVKIVEASREEKLAFFINVYNALVIHANIVLGPPVNLWQRYKFFNTVKYIIGGQEYSLQDMENGVLRANRKGVGMFTKPFSKTDPRLKVALEVHEPLIHFGLVCGAKSCPPIKTYTPEEVMEQLTIACQAFLDGSDGCEVDVAKKTVKLSMIFKWYQEDFGKNSEEVALWVLNHMAEGEKKDQLSEVLANKKFSVTHMKYDWSVNSK</sequence>
<dbReference type="PRINTS" id="PR00160">
    <property type="entry name" value="GLUTAREDOXIN"/>
</dbReference>
<name>A0ABD0KDM6_9CAEN</name>
<dbReference type="InterPro" id="IPR014025">
    <property type="entry name" value="Glutaredoxin_subgr"/>
</dbReference>
<dbReference type="PROSITE" id="PS50186">
    <property type="entry name" value="DEP"/>
    <property type="match status" value="1"/>
</dbReference>
<dbReference type="AlphaFoldDB" id="A0ABD0KDM6"/>
<evidence type="ECO:0000256" key="3">
    <source>
        <dbReference type="ARBA" id="ARBA00023284"/>
    </source>
</evidence>
<feature type="domain" description="DEP" evidence="4">
    <location>
        <begin position="137"/>
        <end position="204"/>
    </location>
</feature>
<dbReference type="InterPro" id="IPR036249">
    <property type="entry name" value="Thioredoxin-like_sf"/>
</dbReference>
<dbReference type="InterPro" id="IPR036390">
    <property type="entry name" value="WH_DNA-bd_sf"/>
</dbReference>
<dbReference type="PANTHER" id="PTHR34386">
    <property type="entry name" value="GLUTAREDOXIN"/>
    <property type="match status" value="1"/>
</dbReference>
<dbReference type="InterPro" id="IPR011767">
    <property type="entry name" value="GLR_AS"/>
</dbReference>
<reference evidence="5 6" key="1">
    <citation type="journal article" date="2023" name="Sci. Data">
        <title>Genome assembly of the Korean intertidal mud-creeper Batillaria attramentaria.</title>
        <authorList>
            <person name="Patra A.K."/>
            <person name="Ho P.T."/>
            <person name="Jun S."/>
            <person name="Lee S.J."/>
            <person name="Kim Y."/>
            <person name="Won Y.J."/>
        </authorList>
    </citation>
    <scope>NUCLEOTIDE SEQUENCE [LARGE SCALE GENOMIC DNA]</scope>
    <source>
        <strain evidence="5">Wonlab-2016</strain>
    </source>
</reference>
<dbReference type="InterPro" id="IPR002109">
    <property type="entry name" value="Glutaredoxin"/>
</dbReference>
<evidence type="ECO:0000313" key="5">
    <source>
        <dbReference type="EMBL" id="KAK7485254.1"/>
    </source>
</evidence>
<protein>
    <recommendedName>
        <fullName evidence="4">DEP domain-containing protein</fullName>
    </recommendedName>
</protein>
<dbReference type="SMART" id="SM00049">
    <property type="entry name" value="DEP"/>
    <property type="match status" value="1"/>
</dbReference>
<dbReference type="EMBL" id="JACVVK020000197">
    <property type="protein sequence ID" value="KAK7485254.1"/>
    <property type="molecule type" value="Genomic_DNA"/>
</dbReference>
<dbReference type="Gene3D" id="3.40.30.10">
    <property type="entry name" value="Glutaredoxin"/>
    <property type="match status" value="1"/>
</dbReference>
<evidence type="ECO:0000256" key="2">
    <source>
        <dbReference type="ARBA" id="ARBA00023157"/>
    </source>
</evidence>
<comment type="caution">
    <text evidence="5">The sequence shown here is derived from an EMBL/GenBank/DDBJ whole genome shotgun (WGS) entry which is preliminary data.</text>
</comment>
<dbReference type="PROSITE" id="PS00195">
    <property type="entry name" value="GLUTAREDOXIN_1"/>
    <property type="match status" value="1"/>
</dbReference>
<dbReference type="SUPFAM" id="SSF46785">
    <property type="entry name" value="Winged helix' DNA-binding domain"/>
    <property type="match status" value="1"/>
</dbReference>
<dbReference type="InterPro" id="IPR051548">
    <property type="entry name" value="Grx-like_ET"/>
</dbReference>
<evidence type="ECO:0000259" key="4">
    <source>
        <dbReference type="PROSITE" id="PS50186"/>
    </source>
</evidence>
<dbReference type="PANTHER" id="PTHR34386:SF1">
    <property type="entry name" value="GLUTAREDOXIN-LIKE PROTEIN NRDH"/>
    <property type="match status" value="1"/>
</dbReference>
<dbReference type="Gene3D" id="1.10.10.10">
    <property type="entry name" value="Winged helix-like DNA-binding domain superfamily/Winged helix DNA-binding domain"/>
    <property type="match status" value="1"/>
</dbReference>
<keyword evidence="3" id="KW-0676">Redox-active center</keyword>
<keyword evidence="6" id="KW-1185">Reference proteome</keyword>
<dbReference type="Pfam" id="PF00462">
    <property type="entry name" value="Glutaredoxin"/>
    <property type="match status" value="1"/>
</dbReference>
<dbReference type="Pfam" id="PF04784">
    <property type="entry name" value="DUF547"/>
    <property type="match status" value="1"/>
</dbReference>
<dbReference type="Pfam" id="PF00610">
    <property type="entry name" value="DEP"/>
    <property type="match status" value="1"/>
</dbReference>
<organism evidence="5 6">
    <name type="scientific">Batillaria attramentaria</name>
    <dbReference type="NCBI Taxonomy" id="370345"/>
    <lineage>
        <taxon>Eukaryota</taxon>
        <taxon>Metazoa</taxon>
        <taxon>Spiralia</taxon>
        <taxon>Lophotrochozoa</taxon>
        <taxon>Mollusca</taxon>
        <taxon>Gastropoda</taxon>
        <taxon>Caenogastropoda</taxon>
        <taxon>Sorbeoconcha</taxon>
        <taxon>Cerithioidea</taxon>
        <taxon>Batillariidae</taxon>
        <taxon>Batillaria</taxon>
    </lineage>
</organism>
<gene>
    <name evidence="5" type="ORF">BaRGS_00023505</name>
</gene>
<dbReference type="InterPro" id="IPR006869">
    <property type="entry name" value="DUF547"/>
</dbReference>
<dbReference type="InterPro" id="IPR036388">
    <property type="entry name" value="WH-like_DNA-bd_sf"/>
</dbReference>
<dbReference type="InterPro" id="IPR000591">
    <property type="entry name" value="DEP_dom"/>
</dbReference>
<dbReference type="PROSITE" id="PS51354">
    <property type="entry name" value="GLUTAREDOXIN_2"/>
    <property type="match status" value="1"/>
</dbReference>